<sequence length="361" mass="39382">MMRGAIAIFRRDFKKFLGNPAIIMMTLFMPIMYLIIFGNAMGGAITHIPIGVAQEETFGDETPLFLAAVDGLGRFHTADNPRMFDVTVFSGEATAKMAFDEGRVMAVAIFPPEVSNDHAVRLYVDSSEYMIPGLIQSGVSGVMAQSGAKNPLQVSKIYGDIDYIQFFGVGVIVMGIFMTTMMGGGISMIRDRENGIIEGYLVTPVKRSSIILGVIASGTVKAFMAGFIIFLVDIFVAGVTVDSLETFLLVLVVLFIISVGITSLVVSFSSRFSAQQEYASVVAFLNLILFMTSGAFYPVLGMPDWLRWITVINPEYYAIHALRSLILRGQANLIGMDLLAIFIFSGIAIALGITTYRRTLE</sequence>
<dbReference type="InterPro" id="IPR013525">
    <property type="entry name" value="ABC2_TM"/>
</dbReference>
<reference evidence="7" key="1">
    <citation type="journal article" date="2020" name="mSystems">
        <title>Genome- and Community-Level Interaction Insights into Carbon Utilization and Element Cycling Functions of Hydrothermarchaeota in Hydrothermal Sediment.</title>
        <authorList>
            <person name="Zhou Z."/>
            <person name="Liu Y."/>
            <person name="Xu W."/>
            <person name="Pan J."/>
            <person name="Luo Z.H."/>
            <person name="Li M."/>
        </authorList>
    </citation>
    <scope>NUCLEOTIDE SEQUENCE</scope>
    <source>
        <strain evidence="7">SpSt-1183</strain>
    </source>
</reference>
<evidence type="ECO:0000256" key="1">
    <source>
        <dbReference type="ARBA" id="ARBA00004141"/>
    </source>
</evidence>
<feature type="transmembrane region" description="Helical" evidence="5">
    <location>
        <begin position="278"/>
        <end position="299"/>
    </location>
</feature>
<dbReference type="EMBL" id="DSBY01000274">
    <property type="protein sequence ID" value="HDS63818.1"/>
    <property type="molecule type" value="Genomic_DNA"/>
</dbReference>
<feature type="transmembrane region" description="Helical" evidence="5">
    <location>
        <begin position="21"/>
        <end position="41"/>
    </location>
</feature>
<dbReference type="InterPro" id="IPR051328">
    <property type="entry name" value="T7SS_ABC-Transporter"/>
</dbReference>
<feature type="transmembrane region" description="Helical" evidence="5">
    <location>
        <begin position="247"/>
        <end position="266"/>
    </location>
</feature>
<protein>
    <submittedName>
        <fullName evidence="7">ABC transporter</fullName>
    </submittedName>
</protein>
<comment type="subcellular location">
    <subcellularLocation>
        <location evidence="1">Membrane</location>
        <topology evidence="1">Multi-pass membrane protein</topology>
    </subcellularLocation>
</comment>
<dbReference type="PROSITE" id="PS51012">
    <property type="entry name" value="ABC_TM2"/>
    <property type="match status" value="1"/>
</dbReference>
<dbReference type="InterPro" id="IPR047817">
    <property type="entry name" value="ABC2_TM_bact-type"/>
</dbReference>
<feature type="transmembrane region" description="Helical" evidence="5">
    <location>
        <begin position="210"/>
        <end position="235"/>
    </location>
</feature>
<dbReference type="Pfam" id="PF12698">
    <property type="entry name" value="ABC2_membrane_3"/>
    <property type="match status" value="1"/>
</dbReference>
<organism evidence="7">
    <name type="scientific">Methanofollis liminatans</name>
    <dbReference type="NCBI Taxonomy" id="2201"/>
    <lineage>
        <taxon>Archaea</taxon>
        <taxon>Methanobacteriati</taxon>
        <taxon>Methanobacteriota</taxon>
        <taxon>Stenosarchaea group</taxon>
        <taxon>Methanomicrobia</taxon>
        <taxon>Methanomicrobiales</taxon>
        <taxon>Methanomicrobiaceae</taxon>
        <taxon>Methanofollis</taxon>
    </lineage>
</organism>
<accession>A0A831M2T4</accession>
<feature type="transmembrane region" description="Helical" evidence="5">
    <location>
        <begin position="163"/>
        <end position="189"/>
    </location>
</feature>
<dbReference type="PANTHER" id="PTHR43077">
    <property type="entry name" value="TRANSPORT PERMEASE YVFS-RELATED"/>
    <property type="match status" value="1"/>
</dbReference>
<dbReference type="PANTHER" id="PTHR43077:SF10">
    <property type="entry name" value="TRANSPORT PERMEASE PROTEIN"/>
    <property type="match status" value="1"/>
</dbReference>
<dbReference type="GO" id="GO:0016020">
    <property type="term" value="C:membrane"/>
    <property type="evidence" value="ECO:0007669"/>
    <property type="project" value="UniProtKB-SubCell"/>
</dbReference>
<dbReference type="Proteomes" id="UP000885648">
    <property type="component" value="Unassembled WGS sequence"/>
</dbReference>
<proteinExistence type="predicted"/>
<evidence type="ECO:0000256" key="2">
    <source>
        <dbReference type="ARBA" id="ARBA00022692"/>
    </source>
</evidence>
<dbReference type="AlphaFoldDB" id="A0A831M2T4"/>
<keyword evidence="4 5" id="KW-0472">Membrane</keyword>
<keyword evidence="3 5" id="KW-1133">Transmembrane helix</keyword>
<evidence type="ECO:0000256" key="4">
    <source>
        <dbReference type="ARBA" id="ARBA00023136"/>
    </source>
</evidence>
<name>A0A831M2T4_9EURY</name>
<evidence type="ECO:0000256" key="3">
    <source>
        <dbReference type="ARBA" id="ARBA00022989"/>
    </source>
</evidence>
<evidence type="ECO:0000313" key="7">
    <source>
        <dbReference type="EMBL" id="HDS63818.1"/>
    </source>
</evidence>
<dbReference type="GO" id="GO:0140359">
    <property type="term" value="F:ABC-type transporter activity"/>
    <property type="evidence" value="ECO:0007669"/>
    <property type="project" value="InterPro"/>
</dbReference>
<evidence type="ECO:0000259" key="6">
    <source>
        <dbReference type="PROSITE" id="PS51012"/>
    </source>
</evidence>
<keyword evidence="2 5" id="KW-0812">Transmembrane</keyword>
<gene>
    <name evidence="7" type="ORF">ENN52_06825</name>
</gene>
<feature type="domain" description="ABC transmembrane type-2" evidence="6">
    <location>
        <begin position="124"/>
        <end position="359"/>
    </location>
</feature>
<evidence type="ECO:0000256" key="5">
    <source>
        <dbReference type="SAM" id="Phobius"/>
    </source>
</evidence>
<comment type="caution">
    <text evidence="7">The sequence shown here is derived from an EMBL/GenBank/DDBJ whole genome shotgun (WGS) entry which is preliminary data.</text>
</comment>
<feature type="transmembrane region" description="Helical" evidence="5">
    <location>
        <begin position="338"/>
        <end position="356"/>
    </location>
</feature>